<evidence type="ECO:0000256" key="7">
    <source>
        <dbReference type="ARBA" id="ARBA00022723"/>
    </source>
</evidence>
<dbReference type="InterPro" id="IPR015813">
    <property type="entry name" value="Pyrv/PenolPyrv_kinase-like_dom"/>
</dbReference>
<evidence type="ECO:0000313" key="19">
    <source>
        <dbReference type="Proteomes" id="UP001187682"/>
    </source>
</evidence>
<protein>
    <recommendedName>
        <fullName evidence="5 15">Pyruvate kinase</fullName>
        <ecNumber evidence="5 15">2.7.1.40</ecNumber>
    </recommendedName>
</protein>
<evidence type="ECO:0000256" key="9">
    <source>
        <dbReference type="ARBA" id="ARBA00022777"/>
    </source>
</evidence>
<dbReference type="EMBL" id="ONZQ02000023">
    <property type="protein sequence ID" value="SPO07670.1"/>
    <property type="molecule type" value="Genomic_DNA"/>
</dbReference>
<dbReference type="NCBIfam" id="NF004978">
    <property type="entry name" value="PRK06354.1"/>
    <property type="match status" value="1"/>
</dbReference>
<dbReference type="NCBIfam" id="TIGR01064">
    <property type="entry name" value="pyruv_kin"/>
    <property type="match status" value="1"/>
</dbReference>
<evidence type="ECO:0000259" key="16">
    <source>
        <dbReference type="Pfam" id="PF00224"/>
    </source>
</evidence>
<keyword evidence="8" id="KW-0547">Nucleotide-binding</keyword>
<dbReference type="GO" id="GO:0030955">
    <property type="term" value="F:potassium ion binding"/>
    <property type="evidence" value="ECO:0007669"/>
    <property type="project" value="InterPro"/>
</dbReference>
<organism evidence="18 19">
    <name type="scientific">Cephalotrichum gorgonifer</name>
    <dbReference type="NCBI Taxonomy" id="2041049"/>
    <lineage>
        <taxon>Eukaryota</taxon>
        <taxon>Fungi</taxon>
        <taxon>Dikarya</taxon>
        <taxon>Ascomycota</taxon>
        <taxon>Pezizomycotina</taxon>
        <taxon>Sordariomycetes</taxon>
        <taxon>Hypocreomycetidae</taxon>
        <taxon>Microascales</taxon>
        <taxon>Microascaceae</taxon>
        <taxon>Cephalotrichum</taxon>
    </lineage>
</organism>
<feature type="domain" description="Pyruvate kinase barrel" evidence="16">
    <location>
        <begin position="37"/>
        <end position="363"/>
    </location>
</feature>
<dbReference type="SUPFAM" id="SSF51621">
    <property type="entry name" value="Phosphoenolpyruvate/pyruvate domain"/>
    <property type="match status" value="1"/>
</dbReference>
<keyword evidence="12 15" id="KW-0324">Glycolysis</keyword>
<dbReference type="AlphaFoldDB" id="A0AAE8N7G4"/>
<comment type="catalytic activity">
    <reaction evidence="14 15">
        <text>pyruvate + ATP = phosphoenolpyruvate + ADP + H(+)</text>
        <dbReference type="Rhea" id="RHEA:18157"/>
        <dbReference type="ChEBI" id="CHEBI:15361"/>
        <dbReference type="ChEBI" id="CHEBI:15378"/>
        <dbReference type="ChEBI" id="CHEBI:30616"/>
        <dbReference type="ChEBI" id="CHEBI:58702"/>
        <dbReference type="ChEBI" id="CHEBI:456216"/>
        <dbReference type="EC" id="2.7.1.40"/>
    </reaction>
</comment>
<dbReference type="GO" id="GO:0000287">
    <property type="term" value="F:magnesium ion binding"/>
    <property type="evidence" value="ECO:0007669"/>
    <property type="project" value="InterPro"/>
</dbReference>
<evidence type="ECO:0000256" key="3">
    <source>
        <dbReference type="ARBA" id="ARBA00004997"/>
    </source>
</evidence>
<evidence type="ECO:0000256" key="10">
    <source>
        <dbReference type="ARBA" id="ARBA00022840"/>
    </source>
</evidence>
<dbReference type="PANTHER" id="PTHR11817">
    <property type="entry name" value="PYRUVATE KINASE"/>
    <property type="match status" value="1"/>
</dbReference>
<dbReference type="FunFam" id="3.20.20.60:FF:000025">
    <property type="entry name" value="Pyruvate kinase"/>
    <property type="match status" value="1"/>
</dbReference>
<dbReference type="Pfam" id="PF00224">
    <property type="entry name" value="PK"/>
    <property type="match status" value="1"/>
</dbReference>
<dbReference type="CDD" id="cd00288">
    <property type="entry name" value="Pyruvate_Kinase"/>
    <property type="match status" value="1"/>
</dbReference>
<comment type="caution">
    <text evidence="18">The sequence shown here is derived from an EMBL/GenBank/DDBJ whole genome shotgun (WGS) entry which is preliminary data.</text>
</comment>
<dbReference type="InterPro" id="IPR011037">
    <property type="entry name" value="Pyrv_Knase-like_insert_dom_sf"/>
</dbReference>
<keyword evidence="6 15" id="KW-0808">Transferase</keyword>
<dbReference type="Pfam" id="PF02887">
    <property type="entry name" value="PK_C"/>
    <property type="match status" value="1"/>
</dbReference>
<keyword evidence="9 15" id="KW-0418">Kinase</keyword>
<evidence type="ECO:0000256" key="8">
    <source>
        <dbReference type="ARBA" id="ARBA00022741"/>
    </source>
</evidence>
<evidence type="ECO:0000256" key="12">
    <source>
        <dbReference type="ARBA" id="ARBA00023152"/>
    </source>
</evidence>
<dbReference type="FunFam" id="2.40.33.10:FF:000001">
    <property type="entry name" value="Pyruvate kinase"/>
    <property type="match status" value="1"/>
</dbReference>
<dbReference type="GO" id="GO:0016301">
    <property type="term" value="F:kinase activity"/>
    <property type="evidence" value="ECO:0007669"/>
    <property type="project" value="UniProtKB-KW"/>
</dbReference>
<feature type="domain" description="Pyruvate kinase C-terminal" evidence="17">
    <location>
        <begin position="398"/>
        <end position="518"/>
    </location>
</feature>
<dbReference type="NCBIfam" id="NF004491">
    <property type="entry name" value="PRK05826.1"/>
    <property type="match status" value="1"/>
</dbReference>
<dbReference type="InterPro" id="IPR036918">
    <property type="entry name" value="Pyrv_Knase_C_sf"/>
</dbReference>
<reference evidence="18" key="1">
    <citation type="submission" date="2018-03" db="EMBL/GenBank/DDBJ databases">
        <authorList>
            <person name="Guldener U."/>
        </authorList>
    </citation>
    <scope>NUCLEOTIDE SEQUENCE</scope>
</reference>
<dbReference type="Gene3D" id="2.40.33.10">
    <property type="entry name" value="PK beta-barrel domain-like"/>
    <property type="match status" value="1"/>
</dbReference>
<evidence type="ECO:0000256" key="2">
    <source>
        <dbReference type="ARBA" id="ARBA00001958"/>
    </source>
</evidence>
<accession>A0AAE8N7G4</accession>
<comment type="pathway">
    <text evidence="3 15">Carbohydrate degradation; glycolysis; pyruvate from D-glyceraldehyde 3-phosphate: step 5/5.</text>
</comment>
<keyword evidence="10" id="KW-0067">ATP-binding</keyword>
<evidence type="ECO:0000256" key="13">
    <source>
        <dbReference type="ARBA" id="ARBA00023317"/>
    </source>
</evidence>
<keyword evidence="11 15" id="KW-0460">Magnesium</keyword>
<gene>
    <name evidence="18" type="ORF">DNG_10365</name>
</gene>
<dbReference type="InterPro" id="IPR015806">
    <property type="entry name" value="Pyrv_Knase_insert_dom_sf"/>
</dbReference>
<dbReference type="SUPFAM" id="SSF52935">
    <property type="entry name" value="PK C-terminal domain-like"/>
    <property type="match status" value="1"/>
</dbReference>
<name>A0AAE8N7G4_9PEZI</name>
<dbReference type="Gene3D" id="3.40.1380.20">
    <property type="entry name" value="Pyruvate kinase, C-terminal domain"/>
    <property type="match status" value="1"/>
</dbReference>
<dbReference type="GO" id="GO:0004743">
    <property type="term" value="F:pyruvate kinase activity"/>
    <property type="evidence" value="ECO:0007669"/>
    <property type="project" value="UniProtKB-EC"/>
</dbReference>
<dbReference type="InterPro" id="IPR015795">
    <property type="entry name" value="Pyrv_Knase_C"/>
</dbReference>
<comment type="cofactor">
    <cofactor evidence="1">
        <name>Mg(2+)</name>
        <dbReference type="ChEBI" id="CHEBI:18420"/>
    </cofactor>
</comment>
<dbReference type="Gene3D" id="3.20.20.60">
    <property type="entry name" value="Phosphoenolpyruvate-binding domains"/>
    <property type="match status" value="1"/>
</dbReference>
<keyword evidence="13 18" id="KW-0670">Pyruvate</keyword>
<evidence type="ECO:0000256" key="6">
    <source>
        <dbReference type="ARBA" id="ARBA00022679"/>
    </source>
</evidence>
<dbReference type="GO" id="GO:0005524">
    <property type="term" value="F:ATP binding"/>
    <property type="evidence" value="ECO:0007669"/>
    <property type="project" value="UniProtKB-KW"/>
</dbReference>
<comment type="cofactor">
    <cofactor evidence="2">
        <name>K(+)</name>
        <dbReference type="ChEBI" id="CHEBI:29103"/>
    </cofactor>
</comment>
<evidence type="ECO:0000256" key="5">
    <source>
        <dbReference type="ARBA" id="ARBA00012142"/>
    </source>
</evidence>
<evidence type="ECO:0000256" key="14">
    <source>
        <dbReference type="ARBA" id="ARBA00048152"/>
    </source>
</evidence>
<evidence type="ECO:0000256" key="4">
    <source>
        <dbReference type="ARBA" id="ARBA00008663"/>
    </source>
</evidence>
<dbReference type="InterPro" id="IPR015793">
    <property type="entry name" value="Pyrv_Knase_brl"/>
</dbReference>
<evidence type="ECO:0000313" key="18">
    <source>
        <dbReference type="EMBL" id="SPO07670.1"/>
    </source>
</evidence>
<sequence length="536" mass="58338">MDGPETNYSRHYELDGVGEVGSTSARHLASQGPRNYRRTGIICTIGPKTSSLEALRELRAAGLSVVRLNFSHGDYESHRSVIKNVRELEKSQRGRPIAIALDTKGPEIRTGMTRGGESVVISAGKELVVTTDDAYAECCDGEYIYVDYKNIAHTAKPGQTIFIDDGTLEFEVQEILDQKSLRVRTPNGGILRSKKGVNIPYANYDLPSLSVADRHDLRFGIENGVDMIFASLVRSASDVHNVREGLGEEGKHIQVIAKIEDRKGLYACNEIIAAADGVMVARGDFGVELPHAEVFVAQKKLISLCNLAGKPVICATQMLESMIQNPRPTRAEISDVGNAILDGADCVMLSKETSMGNYPVQAVREMHETCLVAEGTIPYLVRFEEVSGRVDRPVSVEEACAMAAVRSSLHHGAGAIIVLSASGETARLVSKYRPICPILMVSRNVSAAGHSHLSRGVYPFIYTGPKMESHQWRTEVDARVKWVITEAQNLRILNMSDPVVVVQGWKQEAGHTSIIRVLTPDAEAAVLSGALEAPSP</sequence>
<evidence type="ECO:0000256" key="1">
    <source>
        <dbReference type="ARBA" id="ARBA00001946"/>
    </source>
</evidence>
<dbReference type="InterPro" id="IPR001697">
    <property type="entry name" value="Pyr_Knase"/>
</dbReference>
<evidence type="ECO:0000256" key="15">
    <source>
        <dbReference type="RuleBase" id="RU000504"/>
    </source>
</evidence>
<keyword evidence="19" id="KW-1185">Reference proteome</keyword>
<keyword evidence="7" id="KW-0479">Metal-binding</keyword>
<comment type="similarity">
    <text evidence="4 15">Belongs to the pyruvate kinase family.</text>
</comment>
<dbReference type="SUPFAM" id="SSF50800">
    <property type="entry name" value="PK beta-barrel domain-like"/>
    <property type="match status" value="1"/>
</dbReference>
<dbReference type="EC" id="2.7.1.40" evidence="5 15"/>
<dbReference type="Proteomes" id="UP001187682">
    <property type="component" value="Unassembled WGS sequence"/>
</dbReference>
<proteinExistence type="inferred from homology"/>
<dbReference type="PRINTS" id="PR01050">
    <property type="entry name" value="PYRUVTKNASE"/>
</dbReference>
<evidence type="ECO:0000259" key="17">
    <source>
        <dbReference type="Pfam" id="PF02887"/>
    </source>
</evidence>
<evidence type="ECO:0000256" key="11">
    <source>
        <dbReference type="ARBA" id="ARBA00022842"/>
    </source>
</evidence>
<dbReference type="InterPro" id="IPR040442">
    <property type="entry name" value="Pyrv_kinase-like_dom_sf"/>
</dbReference>